<evidence type="ECO:0000313" key="1">
    <source>
        <dbReference type="EMBL" id="SFQ46669.1"/>
    </source>
</evidence>
<dbReference type="AlphaFoldDB" id="A0A1I5YR10"/>
<name>A0A1I5YR10_9GAMM</name>
<dbReference type="Proteomes" id="UP000243084">
    <property type="component" value="Unassembled WGS sequence"/>
</dbReference>
<protein>
    <recommendedName>
        <fullName evidence="3">Ribosome modulation factor</fullName>
    </recommendedName>
</protein>
<evidence type="ECO:0008006" key="3">
    <source>
        <dbReference type="Google" id="ProtNLM"/>
    </source>
</evidence>
<organism evidence="1 2">
    <name type="scientific">Geopseudomonas sagittaria</name>
    <dbReference type="NCBI Taxonomy" id="1135990"/>
    <lineage>
        <taxon>Bacteria</taxon>
        <taxon>Pseudomonadati</taxon>
        <taxon>Pseudomonadota</taxon>
        <taxon>Gammaproteobacteria</taxon>
        <taxon>Pseudomonadales</taxon>
        <taxon>Pseudomonadaceae</taxon>
        <taxon>Geopseudomonas</taxon>
    </lineage>
</organism>
<sequence>MKRKTDQFAMVYAAEYFMGKCAEDSAPCPYPIWQLGRRCAWLAGYHDARREGFA</sequence>
<gene>
    <name evidence="1" type="ORF">SAMN05216229_12354</name>
</gene>
<keyword evidence="2" id="KW-1185">Reference proteome</keyword>
<reference evidence="2" key="1">
    <citation type="submission" date="2016-10" db="EMBL/GenBank/DDBJ databases">
        <authorList>
            <person name="Varghese N."/>
            <person name="Submissions S."/>
        </authorList>
    </citation>
    <scope>NUCLEOTIDE SEQUENCE [LARGE SCALE GENOMIC DNA]</scope>
    <source>
        <strain evidence="2">JCM 18195</strain>
    </source>
</reference>
<dbReference type="EMBL" id="FOXM01000023">
    <property type="protein sequence ID" value="SFQ46669.1"/>
    <property type="molecule type" value="Genomic_DNA"/>
</dbReference>
<proteinExistence type="predicted"/>
<accession>A0A1I5YR10</accession>
<evidence type="ECO:0000313" key="2">
    <source>
        <dbReference type="Proteomes" id="UP000243084"/>
    </source>
</evidence>
<dbReference type="RefSeq" id="WP_175526698.1">
    <property type="nucleotide sequence ID" value="NZ_FOXM01000023.1"/>
</dbReference>